<dbReference type="RefSeq" id="XP_007752740.1">
    <property type="nucleotide sequence ID" value="XM_007754550.1"/>
</dbReference>
<dbReference type="InterPro" id="IPR029063">
    <property type="entry name" value="SAM-dependent_MTases_sf"/>
</dbReference>
<dbReference type="VEuPathDB" id="FungiDB:A1O7_00509"/>
<dbReference type="EMBL" id="AMGW01000001">
    <property type="protein sequence ID" value="EXJ64173.1"/>
    <property type="molecule type" value="Genomic_DNA"/>
</dbReference>
<reference evidence="2 3" key="1">
    <citation type="submission" date="2013-03" db="EMBL/GenBank/DDBJ databases">
        <title>The Genome Sequence of Cladophialophora yegresii CBS 114405.</title>
        <authorList>
            <consortium name="The Broad Institute Genomics Platform"/>
            <person name="Cuomo C."/>
            <person name="de Hoog S."/>
            <person name="Gorbushina A."/>
            <person name="Walker B."/>
            <person name="Young S.K."/>
            <person name="Zeng Q."/>
            <person name="Gargeya S."/>
            <person name="Fitzgerald M."/>
            <person name="Haas B."/>
            <person name="Abouelleil A."/>
            <person name="Allen A.W."/>
            <person name="Alvarado L."/>
            <person name="Arachchi H.M."/>
            <person name="Berlin A.M."/>
            <person name="Chapman S.B."/>
            <person name="Gainer-Dewar J."/>
            <person name="Goldberg J."/>
            <person name="Griggs A."/>
            <person name="Gujja S."/>
            <person name="Hansen M."/>
            <person name="Howarth C."/>
            <person name="Imamovic A."/>
            <person name="Ireland A."/>
            <person name="Larimer J."/>
            <person name="McCowan C."/>
            <person name="Murphy C."/>
            <person name="Pearson M."/>
            <person name="Poon T.W."/>
            <person name="Priest M."/>
            <person name="Roberts A."/>
            <person name="Saif S."/>
            <person name="Shea T."/>
            <person name="Sisk P."/>
            <person name="Sykes S."/>
            <person name="Wortman J."/>
            <person name="Nusbaum C."/>
            <person name="Birren B."/>
        </authorList>
    </citation>
    <scope>NUCLEOTIDE SEQUENCE [LARGE SCALE GENOMIC DNA]</scope>
    <source>
        <strain evidence="2 3">CBS 114405</strain>
    </source>
</reference>
<evidence type="ECO:0008006" key="4">
    <source>
        <dbReference type="Google" id="ProtNLM"/>
    </source>
</evidence>
<feature type="compositionally biased region" description="Polar residues" evidence="1">
    <location>
        <begin position="41"/>
        <end position="54"/>
    </location>
</feature>
<feature type="region of interest" description="Disordered" evidence="1">
    <location>
        <begin position="337"/>
        <end position="401"/>
    </location>
</feature>
<evidence type="ECO:0000313" key="3">
    <source>
        <dbReference type="Proteomes" id="UP000019473"/>
    </source>
</evidence>
<dbReference type="OrthoDB" id="5382952at2759"/>
<dbReference type="GeneID" id="19175125"/>
<proteinExistence type="predicted"/>
<gene>
    <name evidence="2" type="ORF">A1O7_00509</name>
</gene>
<dbReference type="Proteomes" id="UP000019473">
    <property type="component" value="Unassembled WGS sequence"/>
</dbReference>
<feature type="compositionally biased region" description="Basic and acidic residues" evidence="1">
    <location>
        <begin position="1069"/>
        <end position="1079"/>
    </location>
</feature>
<feature type="compositionally biased region" description="Polar residues" evidence="1">
    <location>
        <begin position="245"/>
        <end position="262"/>
    </location>
</feature>
<dbReference type="HOGENOM" id="CLU_002714_1_0_1"/>
<accession>W9W879</accession>
<feature type="region of interest" description="Disordered" evidence="1">
    <location>
        <begin position="790"/>
        <end position="822"/>
    </location>
</feature>
<protein>
    <recommendedName>
        <fullName evidence="4">Methyltransferase type 11 domain-containing protein</fullName>
    </recommendedName>
</protein>
<evidence type="ECO:0000313" key="2">
    <source>
        <dbReference type="EMBL" id="EXJ64173.1"/>
    </source>
</evidence>
<feature type="region of interest" description="Disordered" evidence="1">
    <location>
        <begin position="1048"/>
        <end position="1093"/>
    </location>
</feature>
<dbReference type="eggNOG" id="ENOG502QVZH">
    <property type="taxonomic scope" value="Eukaryota"/>
</dbReference>
<organism evidence="2 3">
    <name type="scientific">Cladophialophora yegresii CBS 114405</name>
    <dbReference type="NCBI Taxonomy" id="1182544"/>
    <lineage>
        <taxon>Eukaryota</taxon>
        <taxon>Fungi</taxon>
        <taxon>Dikarya</taxon>
        <taxon>Ascomycota</taxon>
        <taxon>Pezizomycotina</taxon>
        <taxon>Eurotiomycetes</taxon>
        <taxon>Chaetothyriomycetidae</taxon>
        <taxon>Chaetothyriales</taxon>
        <taxon>Herpotrichiellaceae</taxon>
        <taxon>Cladophialophora</taxon>
    </lineage>
</organism>
<keyword evidence="3" id="KW-1185">Reference proteome</keyword>
<feature type="compositionally biased region" description="Polar residues" evidence="1">
    <location>
        <begin position="274"/>
        <end position="285"/>
    </location>
</feature>
<feature type="region of interest" description="Disordered" evidence="1">
    <location>
        <begin position="1"/>
        <end position="74"/>
    </location>
</feature>
<feature type="compositionally biased region" description="Basic residues" evidence="1">
    <location>
        <begin position="367"/>
        <end position="381"/>
    </location>
</feature>
<feature type="compositionally biased region" description="Low complexity" evidence="1">
    <location>
        <begin position="346"/>
        <end position="356"/>
    </location>
</feature>
<feature type="compositionally biased region" description="Low complexity" evidence="1">
    <location>
        <begin position="1048"/>
        <end position="1068"/>
    </location>
</feature>
<feature type="compositionally biased region" description="Basic and acidic residues" evidence="1">
    <location>
        <begin position="180"/>
        <end position="194"/>
    </location>
</feature>
<dbReference type="SUPFAM" id="SSF53335">
    <property type="entry name" value="S-adenosyl-L-methionine-dependent methyltransferases"/>
    <property type="match status" value="1"/>
</dbReference>
<dbReference type="AlphaFoldDB" id="W9W879"/>
<comment type="caution">
    <text evidence="2">The sequence shown here is derived from an EMBL/GenBank/DDBJ whole genome shotgun (WGS) entry which is preliminary data.</text>
</comment>
<feature type="region of interest" description="Disordered" evidence="1">
    <location>
        <begin position="107"/>
        <end position="309"/>
    </location>
</feature>
<evidence type="ECO:0000256" key="1">
    <source>
        <dbReference type="SAM" id="MobiDB-lite"/>
    </source>
</evidence>
<name>W9W879_9EURO</name>
<sequence>MQEPTPSSSELERSPLAGRGRTDLETEGDSWQHRTVAQAHDNLQQSLRNELSGSSRRETHALAPRRALTVDANHPVPVAHARPIPYYEDRSIRRPVEAVQQQERYNVAESLPRVPQVPEAQVRNSPGRTGKFSRLGLFGRRTKSPSTEVEKSPRKLQRKGPAAGTGHEAYGRYGRRGRKTSQDDSSARGSESERSASSNRRVPLFTSRTKETRSTSRHNRSSQSDLDEFAATRLKPVPMVGGSGNNMKSESGSQLNIYSTSAPAGPVFDGWDTPAQSKTSLGQQSSHDRQSTTKDPSTGPTLALRRSQRFGNDAEAFILPTPIRTDGLSAPLYINSQDESRSSAFPTSTPSTIPDPSRGDIVSQKPKEKKSRKLRWNIFRRRGTEPEPEEPVGLPFSSPEEMPVSVSAIPISRPMPYYAMIDCESDVNPPEPVGDYLAQVVDFPGVSPLVEGYDADLGEDEPHHEVSEDEIFLPSVPVSPQQTFARAPPSVPLQNPIEQEPLPIEPPAQRPPRLVRVGRIPPVVPRTEREHKPSRASFSQPFMRSPVMEDSDAVSSFSDVPPSMPLQISTDVLLTRPCDNSDSNQAVNASNLGEAEFLQFPSRQTSEVSTSSGSAGVASILGPPLVPGPSIVRMPERSALQTGTYFPGSPISDEVWNEYDDFIDHVMSPSQARKSIRAPAQPDSPSLERSGLERWQMVQDHSLRAQSSDPILAEFPIPAMKRPLYAGVPATSVTPPVVFPPPTMPERLVGDDIRLRRSRIASALHSSMDPSSPLSIRDLLNEYGHQSASSAKFSERLSTSSASHSLERPMTITSAPDLPSEPSHQDNVAMLEVVERSKDPIAQSELHYASLMVSKWLSFGRVLFSPAHDEIQTIPERHILVIDGLGNEDWSIYCAVTYEAQKAFVHDLKEKTQAKGMRMSQPSQHAPDNHRRAEVASFHERFPFPPSFFSVIVLRFPPAMAEAKMKNIIAECRRVLLPGGYLEMMLLDLDIVNMGVQTRRAVRELKFRMTTADKQLSLRPIIDNVQSVLGSRGFTNISRCVVGVPVAGRPPGSADSSSSSRSSRGSDGIAKRRSGDARPSDASPRMTFSQGRRGTSLSLNELLSDRSDNADLRIGKIVSTTARTWWQRCFEASVISDGNLAKSIFADKNVLGECKGRGSSFKMLIAYAQRPVFETRRRTMSEPVVPTLATAGGKRHTPSTGNPCTA</sequence>
<dbReference type="STRING" id="1182544.W9W879"/>
<feature type="compositionally biased region" description="Polar residues" evidence="1">
    <location>
        <begin position="790"/>
        <end position="804"/>
    </location>
</feature>